<reference evidence="2" key="1">
    <citation type="submission" date="2023-10" db="EMBL/GenBank/DDBJ databases">
        <authorList>
            <person name="Chen Y."/>
            <person name="Shah S."/>
            <person name="Dougan E. K."/>
            <person name="Thang M."/>
            <person name="Chan C."/>
        </authorList>
    </citation>
    <scope>NUCLEOTIDE SEQUENCE [LARGE SCALE GENOMIC DNA]</scope>
</reference>
<evidence type="ECO:0000313" key="3">
    <source>
        <dbReference type="Proteomes" id="UP001189429"/>
    </source>
</evidence>
<sequence length="127" mass="13356">MWYAGQSGAGAPQRAPPRSSSTGALRPSSASRRRAAGLGQAAQPAPPQGRHRDPQLAELLPRAARQPRDSGAQPPWQLPRAARGAGLKPLEAAGLRALGQELGSAMALDTADRAEELLRVGVWSVRR</sequence>
<feature type="region of interest" description="Disordered" evidence="1">
    <location>
        <begin position="1"/>
        <end position="84"/>
    </location>
</feature>
<keyword evidence="3" id="KW-1185">Reference proteome</keyword>
<comment type="caution">
    <text evidence="2">The sequence shown here is derived from an EMBL/GenBank/DDBJ whole genome shotgun (WGS) entry which is preliminary data.</text>
</comment>
<organism evidence="2 3">
    <name type="scientific">Prorocentrum cordatum</name>
    <dbReference type="NCBI Taxonomy" id="2364126"/>
    <lineage>
        <taxon>Eukaryota</taxon>
        <taxon>Sar</taxon>
        <taxon>Alveolata</taxon>
        <taxon>Dinophyceae</taxon>
        <taxon>Prorocentrales</taxon>
        <taxon>Prorocentraceae</taxon>
        <taxon>Prorocentrum</taxon>
    </lineage>
</organism>
<evidence type="ECO:0000313" key="2">
    <source>
        <dbReference type="EMBL" id="CAK0906911.1"/>
    </source>
</evidence>
<evidence type="ECO:0000256" key="1">
    <source>
        <dbReference type="SAM" id="MobiDB-lite"/>
    </source>
</evidence>
<dbReference type="EMBL" id="CAUYUJ010021770">
    <property type="protein sequence ID" value="CAK0906911.1"/>
    <property type="molecule type" value="Genomic_DNA"/>
</dbReference>
<feature type="compositionally biased region" description="Low complexity" evidence="1">
    <location>
        <begin position="23"/>
        <end position="43"/>
    </location>
</feature>
<gene>
    <name evidence="2" type="ORF">PCOR1329_LOCUS82086</name>
</gene>
<proteinExistence type="predicted"/>
<accession>A0ABN9Y673</accession>
<feature type="non-terminal residue" evidence="2">
    <location>
        <position position="127"/>
    </location>
</feature>
<name>A0ABN9Y673_9DINO</name>
<dbReference type="Proteomes" id="UP001189429">
    <property type="component" value="Unassembled WGS sequence"/>
</dbReference>
<protein>
    <submittedName>
        <fullName evidence="2">Uncharacterized protein</fullName>
    </submittedName>
</protein>